<keyword evidence="2 4" id="KW-0012">Acyltransferase</keyword>
<feature type="domain" description="N-acetyltransferase" evidence="3">
    <location>
        <begin position="4"/>
        <end position="157"/>
    </location>
</feature>
<dbReference type="PANTHER" id="PTHR43072">
    <property type="entry name" value="N-ACETYLTRANSFERASE"/>
    <property type="match status" value="1"/>
</dbReference>
<dbReference type="RefSeq" id="WP_379980251.1">
    <property type="nucleotide sequence ID" value="NZ_JBHSFV010000009.1"/>
</dbReference>
<dbReference type="GO" id="GO:0016746">
    <property type="term" value="F:acyltransferase activity"/>
    <property type="evidence" value="ECO:0007669"/>
    <property type="project" value="UniProtKB-KW"/>
</dbReference>
<dbReference type="EC" id="2.3.-.-" evidence="4"/>
<keyword evidence="5" id="KW-1185">Reference proteome</keyword>
<dbReference type="PROSITE" id="PS51186">
    <property type="entry name" value="GNAT"/>
    <property type="match status" value="1"/>
</dbReference>
<evidence type="ECO:0000256" key="1">
    <source>
        <dbReference type="ARBA" id="ARBA00022679"/>
    </source>
</evidence>
<evidence type="ECO:0000313" key="5">
    <source>
        <dbReference type="Proteomes" id="UP001596043"/>
    </source>
</evidence>
<accession>A0ABV9HYM1</accession>
<protein>
    <submittedName>
        <fullName evidence="4">GNAT family N-acetyltransferase</fullName>
        <ecNumber evidence="4">2.3.-.-</ecNumber>
    </submittedName>
</protein>
<comment type="caution">
    <text evidence="4">The sequence shown here is derived from an EMBL/GenBank/DDBJ whole genome shotgun (WGS) entry which is preliminary data.</text>
</comment>
<dbReference type="PANTHER" id="PTHR43072:SF23">
    <property type="entry name" value="UPF0039 PROTEIN C11D3.02C"/>
    <property type="match status" value="1"/>
</dbReference>
<evidence type="ECO:0000259" key="3">
    <source>
        <dbReference type="PROSITE" id="PS51186"/>
    </source>
</evidence>
<dbReference type="Gene3D" id="3.40.630.30">
    <property type="match status" value="1"/>
</dbReference>
<dbReference type="EMBL" id="JBHSFV010000009">
    <property type="protein sequence ID" value="MFC4635234.1"/>
    <property type="molecule type" value="Genomic_DNA"/>
</dbReference>
<dbReference type="CDD" id="cd04301">
    <property type="entry name" value="NAT_SF"/>
    <property type="match status" value="1"/>
</dbReference>
<reference evidence="5" key="1">
    <citation type="journal article" date="2019" name="Int. J. Syst. Evol. Microbiol.">
        <title>The Global Catalogue of Microorganisms (GCM) 10K type strain sequencing project: providing services to taxonomists for standard genome sequencing and annotation.</title>
        <authorList>
            <consortium name="The Broad Institute Genomics Platform"/>
            <consortium name="The Broad Institute Genome Sequencing Center for Infectious Disease"/>
            <person name="Wu L."/>
            <person name="Ma J."/>
        </authorList>
    </citation>
    <scope>NUCLEOTIDE SEQUENCE [LARGE SCALE GENOMIC DNA]</scope>
    <source>
        <strain evidence="5">YJ-61-S</strain>
    </source>
</reference>
<dbReference type="Pfam" id="PF00583">
    <property type="entry name" value="Acetyltransf_1"/>
    <property type="match status" value="1"/>
</dbReference>
<keyword evidence="1 4" id="KW-0808">Transferase</keyword>
<sequence>MKKTQIRLFQKEDYSACAKIYNTGMDTGIATFETKVPDWDAWNAKFLPQCRFVAEADYEIVGWCALSPFSSRNVYSGVAEVTIYIASEAQGMGIGKKLLQHLITESEQAGFWTLQAKIFPENKASVKLHENCGFRVVGTREKLGMRDGVWYDNVLLERRSDLI</sequence>
<name>A0ABV9HYM1_9FLAO</name>
<dbReference type="InterPro" id="IPR000182">
    <property type="entry name" value="GNAT_dom"/>
</dbReference>
<evidence type="ECO:0000256" key="2">
    <source>
        <dbReference type="ARBA" id="ARBA00023315"/>
    </source>
</evidence>
<organism evidence="4 5">
    <name type="scientific">Dokdonia ponticola</name>
    <dbReference type="NCBI Taxonomy" id="2041041"/>
    <lineage>
        <taxon>Bacteria</taxon>
        <taxon>Pseudomonadati</taxon>
        <taxon>Bacteroidota</taxon>
        <taxon>Flavobacteriia</taxon>
        <taxon>Flavobacteriales</taxon>
        <taxon>Flavobacteriaceae</taxon>
        <taxon>Dokdonia</taxon>
    </lineage>
</organism>
<dbReference type="SUPFAM" id="SSF55729">
    <property type="entry name" value="Acyl-CoA N-acyltransferases (Nat)"/>
    <property type="match status" value="1"/>
</dbReference>
<proteinExistence type="predicted"/>
<dbReference type="Proteomes" id="UP001596043">
    <property type="component" value="Unassembled WGS sequence"/>
</dbReference>
<evidence type="ECO:0000313" key="4">
    <source>
        <dbReference type="EMBL" id="MFC4635234.1"/>
    </source>
</evidence>
<dbReference type="InterPro" id="IPR016181">
    <property type="entry name" value="Acyl_CoA_acyltransferase"/>
</dbReference>
<gene>
    <name evidence="4" type="ORF">ACFO3O_15080</name>
</gene>